<dbReference type="PANTHER" id="PTHR46797:SF1">
    <property type="entry name" value="METHYLPHOSPHONATE SYNTHASE"/>
    <property type="match status" value="1"/>
</dbReference>
<accession>A0A1H1ZPB0</accession>
<protein>
    <submittedName>
        <fullName evidence="3">Transcriptional regulator, contains XRE-family HTH domain</fullName>
    </submittedName>
</protein>
<dbReference type="RefSeq" id="WP_157751637.1">
    <property type="nucleotide sequence ID" value="NZ_BOMJ01000005.1"/>
</dbReference>
<keyword evidence="4" id="KW-1185">Reference proteome</keyword>
<dbReference type="PANTHER" id="PTHR46797">
    <property type="entry name" value="HTH-TYPE TRANSCRIPTIONAL REGULATOR"/>
    <property type="match status" value="1"/>
</dbReference>
<evidence type="ECO:0000256" key="1">
    <source>
        <dbReference type="ARBA" id="ARBA00023125"/>
    </source>
</evidence>
<organism evidence="3 4">
    <name type="scientific">Actinoplanes derwentensis</name>
    <dbReference type="NCBI Taxonomy" id="113562"/>
    <lineage>
        <taxon>Bacteria</taxon>
        <taxon>Bacillati</taxon>
        <taxon>Actinomycetota</taxon>
        <taxon>Actinomycetes</taxon>
        <taxon>Micromonosporales</taxon>
        <taxon>Micromonosporaceae</taxon>
        <taxon>Actinoplanes</taxon>
    </lineage>
</organism>
<dbReference type="PROSITE" id="PS50943">
    <property type="entry name" value="HTH_CROC1"/>
    <property type="match status" value="1"/>
</dbReference>
<dbReference type="GO" id="GO:0003700">
    <property type="term" value="F:DNA-binding transcription factor activity"/>
    <property type="evidence" value="ECO:0007669"/>
    <property type="project" value="TreeGrafter"/>
</dbReference>
<keyword evidence="1" id="KW-0238">DNA-binding</keyword>
<reference evidence="3 4" key="1">
    <citation type="submission" date="2016-10" db="EMBL/GenBank/DDBJ databases">
        <authorList>
            <person name="de Groot N.N."/>
        </authorList>
    </citation>
    <scope>NUCLEOTIDE SEQUENCE [LARGE SCALE GENOMIC DNA]</scope>
    <source>
        <strain evidence="3 4">DSM 43941</strain>
    </source>
</reference>
<evidence type="ECO:0000313" key="4">
    <source>
        <dbReference type="Proteomes" id="UP000198688"/>
    </source>
</evidence>
<dbReference type="Gene3D" id="1.10.260.40">
    <property type="entry name" value="lambda repressor-like DNA-binding domains"/>
    <property type="match status" value="1"/>
</dbReference>
<dbReference type="InterPro" id="IPR050807">
    <property type="entry name" value="TransReg_Diox_bact_type"/>
</dbReference>
<dbReference type="STRING" id="113562.SAMN04489716_3405"/>
<gene>
    <name evidence="3" type="ORF">SAMN04489716_3405</name>
</gene>
<dbReference type="SUPFAM" id="SSF47413">
    <property type="entry name" value="lambda repressor-like DNA-binding domains"/>
    <property type="match status" value="1"/>
</dbReference>
<dbReference type="CDD" id="cd00093">
    <property type="entry name" value="HTH_XRE"/>
    <property type="match status" value="1"/>
</dbReference>
<sequence>MTQNQELSTLGDRIGRLRRPRGLTQEQLAEVAGVSVETIRKLERNDRTTARVETMNKLARALGVPTSALHGDSAEATVRREAGDDDELGLIELRRVLTPARGIGGLVIAEDFAGPITVDTVTRAVRYADALYHHDEYAAVLRALPQLLTDARHLIRDVAGDDQAVAYGLLSGAYRMAGKTLLQLRRLDLAHIALSASLDAAERSSDPSRVGAMAVRSMLWLLTRQARFGDASQLAIATADAIEPRFSRATPVALANWGWLLLYGSAAAARDARPDDAREQLDAAEAGAVRLGQLSMPEWDDVEMGGFSLAKVGYMRTEAAVVAGEPGKALEIAARIEPSTVPTPSCRHRHQLDVASAHLQKGTAADNSAAGEVLLGLGRTAPTWLRNQRLAGDLVGQLAATRRRAMGEDLAQLTALVGADHL</sequence>
<feature type="domain" description="HTH cro/C1-type" evidence="2">
    <location>
        <begin position="14"/>
        <end position="69"/>
    </location>
</feature>
<evidence type="ECO:0000259" key="2">
    <source>
        <dbReference type="PROSITE" id="PS50943"/>
    </source>
</evidence>
<dbReference type="EMBL" id="LT629758">
    <property type="protein sequence ID" value="SDT35066.1"/>
    <property type="molecule type" value="Genomic_DNA"/>
</dbReference>
<dbReference type="GO" id="GO:0003677">
    <property type="term" value="F:DNA binding"/>
    <property type="evidence" value="ECO:0007669"/>
    <property type="project" value="UniProtKB-KW"/>
</dbReference>
<dbReference type="Proteomes" id="UP000198688">
    <property type="component" value="Chromosome I"/>
</dbReference>
<dbReference type="AlphaFoldDB" id="A0A1H1ZPB0"/>
<evidence type="ECO:0000313" key="3">
    <source>
        <dbReference type="EMBL" id="SDT35066.1"/>
    </source>
</evidence>
<name>A0A1H1ZPB0_9ACTN</name>
<proteinExistence type="predicted"/>
<dbReference type="Pfam" id="PF01381">
    <property type="entry name" value="HTH_3"/>
    <property type="match status" value="1"/>
</dbReference>
<dbReference type="GO" id="GO:0005829">
    <property type="term" value="C:cytosol"/>
    <property type="evidence" value="ECO:0007669"/>
    <property type="project" value="TreeGrafter"/>
</dbReference>
<dbReference type="InterPro" id="IPR001387">
    <property type="entry name" value="Cro/C1-type_HTH"/>
</dbReference>
<dbReference type="SMART" id="SM00530">
    <property type="entry name" value="HTH_XRE"/>
    <property type="match status" value="1"/>
</dbReference>
<dbReference type="InterPro" id="IPR010982">
    <property type="entry name" value="Lambda_DNA-bd_dom_sf"/>
</dbReference>
<dbReference type="OrthoDB" id="3420984at2"/>